<dbReference type="Pfam" id="PF00268">
    <property type="entry name" value="Ribonuc_red_sm"/>
    <property type="match status" value="1"/>
</dbReference>
<dbReference type="PANTHER" id="PTHR23409">
    <property type="entry name" value="RIBONUCLEOSIDE-DIPHOSPHATE REDUCTASE SMALL CHAIN"/>
    <property type="match status" value="1"/>
</dbReference>
<dbReference type="EMBL" id="JBAHYK010001982">
    <property type="protein sequence ID" value="KAL0566185.1"/>
    <property type="molecule type" value="Genomic_DNA"/>
</dbReference>
<dbReference type="InterPro" id="IPR030475">
    <property type="entry name" value="RNR_small_AS"/>
</dbReference>
<dbReference type="InterPro" id="IPR012348">
    <property type="entry name" value="RNR-like"/>
</dbReference>
<dbReference type="PROSITE" id="PS00368">
    <property type="entry name" value="RIBORED_SMALL"/>
    <property type="match status" value="1"/>
</dbReference>
<dbReference type="InterPro" id="IPR033909">
    <property type="entry name" value="RNR_small"/>
</dbReference>
<comment type="similarity">
    <text evidence="1">Belongs to the ribonucleoside diphosphate reductase small chain family.</text>
</comment>
<accession>A0ABR3ETR1</accession>
<dbReference type="CDD" id="cd01049">
    <property type="entry name" value="RNRR2"/>
    <property type="match status" value="1"/>
</dbReference>
<dbReference type="GO" id="GO:0004748">
    <property type="term" value="F:ribonucleoside-diphosphate reductase activity, thioredoxin disulfide as acceptor"/>
    <property type="evidence" value="ECO:0007669"/>
    <property type="project" value="UniProtKB-EC"/>
</dbReference>
<protein>
    <submittedName>
        <fullName evidence="2">Ribonucleotide-diphosphate reductase (RNR), small subunit</fullName>
        <ecNumber evidence="2">1.17.4.1</ecNumber>
    </submittedName>
</protein>
<organism evidence="2 3">
    <name type="scientific">Marasmius crinis-equi</name>
    <dbReference type="NCBI Taxonomy" id="585013"/>
    <lineage>
        <taxon>Eukaryota</taxon>
        <taxon>Fungi</taxon>
        <taxon>Dikarya</taxon>
        <taxon>Basidiomycota</taxon>
        <taxon>Agaricomycotina</taxon>
        <taxon>Agaricomycetes</taxon>
        <taxon>Agaricomycetidae</taxon>
        <taxon>Agaricales</taxon>
        <taxon>Marasmiineae</taxon>
        <taxon>Marasmiaceae</taxon>
        <taxon>Marasmius</taxon>
    </lineage>
</organism>
<reference evidence="2 3" key="1">
    <citation type="submission" date="2024-02" db="EMBL/GenBank/DDBJ databases">
        <title>A draft genome for the cacao thread blight pathogen Marasmius crinis-equi.</title>
        <authorList>
            <person name="Cohen S.P."/>
            <person name="Baruah I.K."/>
            <person name="Amoako-Attah I."/>
            <person name="Bukari Y."/>
            <person name="Meinhardt L.W."/>
            <person name="Bailey B.A."/>
        </authorList>
    </citation>
    <scope>NUCLEOTIDE SEQUENCE [LARGE SCALE GENOMIC DNA]</scope>
    <source>
        <strain evidence="2 3">GH-76</strain>
    </source>
</reference>
<keyword evidence="3" id="KW-1185">Reference proteome</keyword>
<proteinExistence type="inferred from homology"/>
<dbReference type="InterPro" id="IPR009078">
    <property type="entry name" value="Ferritin-like_SF"/>
</dbReference>
<dbReference type="Gene3D" id="1.10.620.20">
    <property type="entry name" value="Ribonucleotide Reductase, subunit A"/>
    <property type="match status" value="1"/>
</dbReference>
<dbReference type="EC" id="1.17.4.1" evidence="2"/>
<dbReference type="PANTHER" id="PTHR23409:SF18">
    <property type="entry name" value="RIBONUCLEOSIDE-DIPHOSPHATE REDUCTASE SUBUNIT M2"/>
    <property type="match status" value="1"/>
</dbReference>
<gene>
    <name evidence="2" type="primary">RNR2_15</name>
    <name evidence="2" type="ORF">V5O48_015832</name>
</gene>
<dbReference type="SUPFAM" id="SSF47240">
    <property type="entry name" value="Ferritin-like"/>
    <property type="match status" value="1"/>
</dbReference>
<evidence type="ECO:0000313" key="3">
    <source>
        <dbReference type="Proteomes" id="UP001465976"/>
    </source>
</evidence>
<dbReference type="Proteomes" id="UP001465976">
    <property type="component" value="Unassembled WGS sequence"/>
</dbReference>
<keyword evidence="2" id="KW-0560">Oxidoreductase</keyword>
<evidence type="ECO:0000313" key="2">
    <source>
        <dbReference type="EMBL" id="KAL0566185.1"/>
    </source>
</evidence>
<evidence type="ECO:0000256" key="1">
    <source>
        <dbReference type="ARBA" id="ARBA00009303"/>
    </source>
</evidence>
<dbReference type="InterPro" id="IPR000358">
    <property type="entry name" value="RNR_small_fam"/>
</dbReference>
<comment type="caution">
    <text evidence="2">The sequence shown here is derived from an EMBL/GenBank/DDBJ whole genome shotgun (WGS) entry which is preliminary data.</text>
</comment>
<sequence>MDRNTPTPTPKNKFMEQEPLLTSLSERFVLFLIKYNKIRKLYKNAEASFWKAKEIDLSKDVRDRNGRLTNDERYFISQILAFFTSTDRIVVKNLTARFSTEVTVPEAQCFYSFQLMMENIHSETYSLLIDTYIKNTHERELLFSTIDKIPAVQKKHSGL</sequence>
<name>A0ABR3ETR1_9AGAR</name>